<evidence type="ECO:0000256" key="1">
    <source>
        <dbReference type="SAM" id="MobiDB-lite"/>
    </source>
</evidence>
<feature type="region of interest" description="Disordered" evidence="1">
    <location>
        <begin position="1"/>
        <end position="31"/>
    </location>
</feature>
<feature type="compositionally biased region" description="Basic and acidic residues" evidence="1">
    <location>
        <begin position="1"/>
        <end position="15"/>
    </location>
</feature>
<dbReference type="Proteomes" id="UP001152622">
    <property type="component" value="Chromosome 2"/>
</dbReference>
<dbReference type="AlphaFoldDB" id="A0A9Q1G6X2"/>
<name>A0A9Q1G6X2_SYNKA</name>
<keyword evidence="3" id="KW-1185">Reference proteome</keyword>
<comment type="caution">
    <text evidence="2">The sequence shown here is derived from an EMBL/GenBank/DDBJ whole genome shotgun (WGS) entry which is preliminary data.</text>
</comment>
<protein>
    <submittedName>
        <fullName evidence="2">Uncharacterized protein</fullName>
    </submittedName>
</protein>
<accession>A0A9Q1G6X2</accession>
<feature type="compositionally biased region" description="Polar residues" evidence="1">
    <location>
        <begin position="17"/>
        <end position="31"/>
    </location>
</feature>
<sequence>MTEGQRGQEEGDRFHCSVTSSFPSRLYSNPSDRAARTVQVSAMAAGSLQPPTAPPGQPAWYCGTQRTRSPRYIAVQMARNHRAPRGGLVGLGGM</sequence>
<proteinExistence type="predicted"/>
<organism evidence="2 3">
    <name type="scientific">Synaphobranchus kaupii</name>
    <name type="common">Kaup's arrowtooth eel</name>
    <dbReference type="NCBI Taxonomy" id="118154"/>
    <lineage>
        <taxon>Eukaryota</taxon>
        <taxon>Metazoa</taxon>
        <taxon>Chordata</taxon>
        <taxon>Craniata</taxon>
        <taxon>Vertebrata</taxon>
        <taxon>Euteleostomi</taxon>
        <taxon>Actinopterygii</taxon>
        <taxon>Neopterygii</taxon>
        <taxon>Teleostei</taxon>
        <taxon>Anguilliformes</taxon>
        <taxon>Synaphobranchidae</taxon>
        <taxon>Synaphobranchus</taxon>
    </lineage>
</organism>
<dbReference type="EMBL" id="JAINUF010000002">
    <property type="protein sequence ID" value="KAJ8375984.1"/>
    <property type="molecule type" value="Genomic_DNA"/>
</dbReference>
<gene>
    <name evidence="2" type="ORF">SKAU_G00065640</name>
</gene>
<evidence type="ECO:0000313" key="3">
    <source>
        <dbReference type="Proteomes" id="UP001152622"/>
    </source>
</evidence>
<reference evidence="2" key="1">
    <citation type="journal article" date="2023" name="Science">
        <title>Genome structures resolve the early diversification of teleost fishes.</title>
        <authorList>
            <person name="Parey E."/>
            <person name="Louis A."/>
            <person name="Montfort J."/>
            <person name="Bouchez O."/>
            <person name="Roques C."/>
            <person name="Iampietro C."/>
            <person name="Lluch J."/>
            <person name="Castinel A."/>
            <person name="Donnadieu C."/>
            <person name="Desvignes T."/>
            <person name="Floi Bucao C."/>
            <person name="Jouanno E."/>
            <person name="Wen M."/>
            <person name="Mejri S."/>
            <person name="Dirks R."/>
            <person name="Jansen H."/>
            <person name="Henkel C."/>
            <person name="Chen W.J."/>
            <person name="Zahm M."/>
            <person name="Cabau C."/>
            <person name="Klopp C."/>
            <person name="Thompson A.W."/>
            <person name="Robinson-Rechavi M."/>
            <person name="Braasch I."/>
            <person name="Lecointre G."/>
            <person name="Bobe J."/>
            <person name="Postlethwait J.H."/>
            <person name="Berthelot C."/>
            <person name="Roest Crollius H."/>
            <person name="Guiguen Y."/>
        </authorList>
    </citation>
    <scope>NUCLEOTIDE SEQUENCE</scope>
    <source>
        <strain evidence="2">WJC10195</strain>
    </source>
</reference>
<evidence type="ECO:0000313" key="2">
    <source>
        <dbReference type="EMBL" id="KAJ8375984.1"/>
    </source>
</evidence>